<sequence length="109" mass="12384">MNQFQIKIRCNRTVATVKEHPDKEVQGASAKEKKGKLPKDRNTLHPAQLEGQELKMCSCDSEPSSQSKQERSVVTPQSARRSLVSSLLLNLIHLKIETFSSNLEFHRKQ</sequence>
<dbReference type="AlphaFoldDB" id="A0AAQ3QS88"/>
<dbReference type="Proteomes" id="UP001327560">
    <property type="component" value="Chromosome 9"/>
</dbReference>
<evidence type="ECO:0000313" key="2">
    <source>
        <dbReference type="EMBL" id="WOL19528.1"/>
    </source>
</evidence>
<accession>A0AAQ3QS88</accession>
<keyword evidence="3" id="KW-1185">Reference proteome</keyword>
<protein>
    <submittedName>
        <fullName evidence="2">Uncharacterized protein</fullName>
    </submittedName>
</protein>
<feature type="compositionally biased region" description="Basic and acidic residues" evidence="1">
    <location>
        <begin position="17"/>
        <end position="43"/>
    </location>
</feature>
<feature type="region of interest" description="Disordered" evidence="1">
    <location>
        <begin position="17"/>
        <end position="79"/>
    </location>
</feature>
<feature type="compositionally biased region" description="Polar residues" evidence="1">
    <location>
        <begin position="61"/>
        <end position="79"/>
    </location>
</feature>
<gene>
    <name evidence="2" type="ORF">Cni_G28326</name>
</gene>
<proteinExistence type="predicted"/>
<name>A0AAQ3QS88_9LILI</name>
<dbReference type="EMBL" id="CP136898">
    <property type="protein sequence ID" value="WOL19528.1"/>
    <property type="molecule type" value="Genomic_DNA"/>
</dbReference>
<organism evidence="2 3">
    <name type="scientific">Canna indica</name>
    <name type="common">Indian-shot</name>
    <dbReference type="NCBI Taxonomy" id="4628"/>
    <lineage>
        <taxon>Eukaryota</taxon>
        <taxon>Viridiplantae</taxon>
        <taxon>Streptophyta</taxon>
        <taxon>Embryophyta</taxon>
        <taxon>Tracheophyta</taxon>
        <taxon>Spermatophyta</taxon>
        <taxon>Magnoliopsida</taxon>
        <taxon>Liliopsida</taxon>
        <taxon>Zingiberales</taxon>
        <taxon>Cannaceae</taxon>
        <taxon>Canna</taxon>
    </lineage>
</organism>
<evidence type="ECO:0000313" key="3">
    <source>
        <dbReference type="Proteomes" id="UP001327560"/>
    </source>
</evidence>
<reference evidence="2 3" key="1">
    <citation type="submission" date="2023-10" db="EMBL/GenBank/DDBJ databases">
        <title>Chromosome-scale genome assembly provides insights into flower coloration mechanisms of Canna indica.</title>
        <authorList>
            <person name="Li C."/>
        </authorList>
    </citation>
    <scope>NUCLEOTIDE SEQUENCE [LARGE SCALE GENOMIC DNA]</scope>
    <source>
        <tissue evidence="2">Flower</tissue>
    </source>
</reference>
<evidence type="ECO:0000256" key="1">
    <source>
        <dbReference type="SAM" id="MobiDB-lite"/>
    </source>
</evidence>